<keyword evidence="3" id="KW-1185">Reference proteome</keyword>
<sequence length="182" mass="20296">MKRSPRHSVGSLPRRRRPRNLGPHWPTVRRWNPNHNQNRRATPMSQARKTALQEQESEREADGDSDGSDEPAAPALHCKCGHPARIFTAGQSTKPHNRGRRFAKCATGGCDFFTPCESCDTAADRQQAFNDAEDARLESQQDHEDGDDGSEKSAADDNDLWARYGEDYDDGIGDAGQYDVDN</sequence>
<name>A0AAD7DIM4_MYCRO</name>
<dbReference type="Proteomes" id="UP001221757">
    <property type="component" value="Unassembled WGS sequence"/>
</dbReference>
<dbReference type="EMBL" id="JARKIE010000054">
    <property type="protein sequence ID" value="KAJ7692140.1"/>
    <property type="molecule type" value="Genomic_DNA"/>
</dbReference>
<dbReference type="AlphaFoldDB" id="A0AAD7DIM4"/>
<gene>
    <name evidence="2" type="ORF">B0H17DRAFT_547435</name>
</gene>
<feature type="compositionally biased region" description="Polar residues" evidence="1">
    <location>
        <begin position="33"/>
        <end position="54"/>
    </location>
</feature>
<evidence type="ECO:0000313" key="2">
    <source>
        <dbReference type="EMBL" id="KAJ7692140.1"/>
    </source>
</evidence>
<feature type="region of interest" description="Disordered" evidence="1">
    <location>
        <begin position="1"/>
        <end position="78"/>
    </location>
</feature>
<evidence type="ECO:0000313" key="3">
    <source>
        <dbReference type="Proteomes" id="UP001221757"/>
    </source>
</evidence>
<organism evidence="2 3">
    <name type="scientific">Mycena rosella</name>
    <name type="common">Pink bonnet</name>
    <name type="synonym">Agaricus rosellus</name>
    <dbReference type="NCBI Taxonomy" id="1033263"/>
    <lineage>
        <taxon>Eukaryota</taxon>
        <taxon>Fungi</taxon>
        <taxon>Dikarya</taxon>
        <taxon>Basidiomycota</taxon>
        <taxon>Agaricomycotina</taxon>
        <taxon>Agaricomycetes</taxon>
        <taxon>Agaricomycetidae</taxon>
        <taxon>Agaricales</taxon>
        <taxon>Marasmiineae</taxon>
        <taxon>Mycenaceae</taxon>
        <taxon>Mycena</taxon>
    </lineage>
</organism>
<proteinExistence type="predicted"/>
<protein>
    <submittedName>
        <fullName evidence="2">Uncharacterized protein</fullName>
    </submittedName>
</protein>
<feature type="compositionally biased region" description="Basic and acidic residues" evidence="1">
    <location>
        <begin position="133"/>
        <end position="155"/>
    </location>
</feature>
<feature type="region of interest" description="Disordered" evidence="1">
    <location>
        <begin position="130"/>
        <end position="182"/>
    </location>
</feature>
<evidence type="ECO:0000256" key="1">
    <source>
        <dbReference type="SAM" id="MobiDB-lite"/>
    </source>
</evidence>
<reference evidence="2" key="1">
    <citation type="submission" date="2023-03" db="EMBL/GenBank/DDBJ databases">
        <title>Massive genome expansion in bonnet fungi (Mycena s.s.) driven by repeated elements and novel gene families across ecological guilds.</title>
        <authorList>
            <consortium name="Lawrence Berkeley National Laboratory"/>
            <person name="Harder C.B."/>
            <person name="Miyauchi S."/>
            <person name="Viragh M."/>
            <person name="Kuo A."/>
            <person name="Thoen E."/>
            <person name="Andreopoulos B."/>
            <person name="Lu D."/>
            <person name="Skrede I."/>
            <person name="Drula E."/>
            <person name="Henrissat B."/>
            <person name="Morin E."/>
            <person name="Kohler A."/>
            <person name="Barry K."/>
            <person name="LaButti K."/>
            <person name="Morin E."/>
            <person name="Salamov A."/>
            <person name="Lipzen A."/>
            <person name="Mereny Z."/>
            <person name="Hegedus B."/>
            <person name="Baldrian P."/>
            <person name="Stursova M."/>
            <person name="Weitz H."/>
            <person name="Taylor A."/>
            <person name="Grigoriev I.V."/>
            <person name="Nagy L.G."/>
            <person name="Martin F."/>
            <person name="Kauserud H."/>
        </authorList>
    </citation>
    <scope>NUCLEOTIDE SEQUENCE</scope>
    <source>
        <strain evidence="2">CBHHK067</strain>
    </source>
</reference>
<accession>A0AAD7DIM4</accession>
<comment type="caution">
    <text evidence="2">The sequence shown here is derived from an EMBL/GenBank/DDBJ whole genome shotgun (WGS) entry which is preliminary data.</text>
</comment>